<evidence type="ECO:0000256" key="1">
    <source>
        <dbReference type="ARBA" id="ARBA00022741"/>
    </source>
</evidence>
<keyword evidence="1" id="KW-0547">Nucleotide-binding</keyword>
<feature type="transmembrane region" description="Helical" evidence="4">
    <location>
        <begin position="163"/>
        <end position="183"/>
    </location>
</feature>
<dbReference type="Proteomes" id="UP000754710">
    <property type="component" value="Unassembled WGS sequence"/>
</dbReference>
<accession>A0ABS7RII5</accession>
<reference evidence="5 6" key="1">
    <citation type="submission" date="2021-08" db="EMBL/GenBank/DDBJ databases">
        <title>Nocardioides bacterium WL0053 sp. nov., isolated from the sediment.</title>
        <authorList>
            <person name="Wang L."/>
            <person name="Zhang D."/>
            <person name="Zhang A."/>
        </authorList>
    </citation>
    <scope>NUCLEOTIDE SEQUENCE [LARGE SCALE GENOMIC DNA]</scope>
    <source>
        <strain evidence="5 6">WL0053</strain>
    </source>
</reference>
<evidence type="ECO:0000313" key="5">
    <source>
        <dbReference type="EMBL" id="MBY9074836.1"/>
    </source>
</evidence>
<dbReference type="Pfam" id="PF10609">
    <property type="entry name" value="ParA"/>
    <property type="match status" value="1"/>
</dbReference>
<keyword evidence="4" id="KW-0472">Membrane</keyword>
<organism evidence="5 6">
    <name type="scientific">Nocardioides jiangsuensis</name>
    <dbReference type="NCBI Taxonomy" id="2866161"/>
    <lineage>
        <taxon>Bacteria</taxon>
        <taxon>Bacillati</taxon>
        <taxon>Actinomycetota</taxon>
        <taxon>Actinomycetes</taxon>
        <taxon>Propionibacteriales</taxon>
        <taxon>Nocardioidaceae</taxon>
        <taxon>Nocardioides</taxon>
    </lineage>
</organism>
<name>A0ABS7RII5_9ACTN</name>
<evidence type="ECO:0000256" key="4">
    <source>
        <dbReference type="SAM" id="Phobius"/>
    </source>
</evidence>
<protein>
    <submittedName>
        <fullName evidence="5">P-loop NTPase</fullName>
    </submittedName>
</protein>
<dbReference type="InterPro" id="IPR033756">
    <property type="entry name" value="YlxH/NBP35"/>
</dbReference>
<proteinExistence type="predicted"/>
<dbReference type="PANTHER" id="PTHR32309">
    <property type="entry name" value="TYROSINE-PROTEIN KINASE"/>
    <property type="match status" value="1"/>
</dbReference>
<comment type="caution">
    <text evidence="5">The sequence shown here is derived from an EMBL/GenBank/DDBJ whole genome shotgun (WGS) entry which is preliminary data.</text>
</comment>
<feature type="compositionally biased region" description="Basic and acidic residues" evidence="3">
    <location>
        <begin position="421"/>
        <end position="431"/>
    </location>
</feature>
<evidence type="ECO:0000256" key="2">
    <source>
        <dbReference type="ARBA" id="ARBA00022840"/>
    </source>
</evidence>
<dbReference type="CDD" id="cd05387">
    <property type="entry name" value="BY-kinase"/>
    <property type="match status" value="1"/>
</dbReference>
<sequence length="460" mass="48055">MTRTTAPQPGGGGLLRTYLWLVLATIALTVVAALLALGEQERTYTSTAQVVVNPEMTGGGAPILPQMGTERAKVESGDVAAAAAERIGTDVETASEGLSVTVPVDTNVLAISYTAGTDSQAREGAEAFTREYVDYRNADSKVRVAEVISEAELPEASPPNYPLVGGLALVAGLVLGVAAAFAWDRTRDRLRGTADVRQVTGLPVLASVPRARSGSDPLAPPVRIRQAFGYLAAQLTSLTENKRRDVAVLVTSPRSGAGTTTVAAQTAIALAELGRDVVLVSADVQRPSLPRLFGVDNVPGLTEVLDGVCTLERALHTTGTPGLRLLAAGASPGATVRFNLEDLELLIGRLSGDGIVVIEAPPVLEAPQCVALADRVDLAVLVTDQRPGSRSDAAAAVEILGRTDARLAGCVVNTPRRSLRRTAEPEGDTRSEWQQSLQQSLESPGVAPAVLVENAQHRAR</sequence>
<evidence type="ECO:0000256" key="3">
    <source>
        <dbReference type="SAM" id="MobiDB-lite"/>
    </source>
</evidence>
<dbReference type="PANTHER" id="PTHR32309:SF31">
    <property type="entry name" value="CAPSULAR EXOPOLYSACCHARIDE FAMILY"/>
    <property type="match status" value="1"/>
</dbReference>
<dbReference type="InterPro" id="IPR005702">
    <property type="entry name" value="Wzc-like_C"/>
</dbReference>
<keyword evidence="2" id="KW-0067">ATP-binding</keyword>
<feature type="compositionally biased region" description="Low complexity" evidence="3">
    <location>
        <begin position="432"/>
        <end position="443"/>
    </location>
</feature>
<dbReference type="InterPro" id="IPR027417">
    <property type="entry name" value="P-loop_NTPase"/>
</dbReference>
<dbReference type="RefSeq" id="WP_221024467.1">
    <property type="nucleotide sequence ID" value="NZ_JAIEZQ010000001.1"/>
</dbReference>
<keyword evidence="6" id="KW-1185">Reference proteome</keyword>
<feature type="region of interest" description="Disordered" evidence="3">
    <location>
        <begin position="417"/>
        <end position="460"/>
    </location>
</feature>
<dbReference type="EMBL" id="JAIEZQ010000001">
    <property type="protein sequence ID" value="MBY9074836.1"/>
    <property type="molecule type" value="Genomic_DNA"/>
</dbReference>
<evidence type="ECO:0000313" key="6">
    <source>
        <dbReference type="Proteomes" id="UP000754710"/>
    </source>
</evidence>
<feature type="transmembrane region" description="Helical" evidence="4">
    <location>
        <begin position="18"/>
        <end position="37"/>
    </location>
</feature>
<dbReference type="Gene3D" id="3.40.50.300">
    <property type="entry name" value="P-loop containing nucleotide triphosphate hydrolases"/>
    <property type="match status" value="1"/>
</dbReference>
<dbReference type="InterPro" id="IPR050445">
    <property type="entry name" value="Bact_polysacc_biosynth/exp"/>
</dbReference>
<gene>
    <name evidence="5" type="ORF">K1X13_08390</name>
</gene>
<dbReference type="SUPFAM" id="SSF52540">
    <property type="entry name" value="P-loop containing nucleoside triphosphate hydrolases"/>
    <property type="match status" value="1"/>
</dbReference>
<keyword evidence="4" id="KW-1133">Transmembrane helix</keyword>
<keyword evidence="4" id="KW-0812">Transmembrane</keyword>